<keyword evidence="2" id="KW-1185">Reference proteome</keyword>
<dbReference type="EMBL" id="HF935589">
    <property type="protein sequence ID" value="CCX31371.1"/>
    <property type="molecule type" value="Genomic_DNA"/>
</dbReference>
<accession>U4LU58</accession>
<protein>
    <submittedName>
        <fullName evidence="1">Uncharacterized protein</fullName>
    </submittedName>
</protein>
<gene>
    <name evidence="1" type="ORF">PCON_10672</name>
</gene>
<proteinExistence type="predicted"/>
<evidence type="ECO:0000313" key="1">
    <source>
        <dbReference type="EMBL" id="CCX31371.1"/>
    </source>
</evidence>
<name>U4LU58_PYROM</name>
<dbReference type="AlphaFoldDB" id="U4LU58"/>
<reference evidence="1 2" key="1">
    <citation type="journal article" date="2013" name="PLoS Genet.">
        <title>The genome and development-dependent transcriptomes of Pyronema confluens: a window into fungal evolution.</title>
        <authorList>
            <person name="Traeger S."/>
            <person name="Altegoer F."/>
            <person name="Freitag M."/>
            <person name="Gabaldon T."/>
            <person name="Kempken F."/>
            <person name="Kumar A."/>
            <person name="Marcet-Houben M."/>
            <person name="Poggeler S."/>
            <person name="Stajich J.E."/>
            <person name="Nowrousian M."/>
        </authorList>
    </citation>
    <scope>NUCLEOTIDE SEQUENCE [LARGE SCALE GENOMIC DNA]</scope>
    <source>
        <strain evidence="2">CBS 100304</strain>
        <tissue evidence="1">Vegetative mycelium</tissue>
    </source>
</reference>
<evidence type="ECO:0000313" key="2">
    <source>
        <dbReference type="Proteomes" id="UP000018144"/>
    </source>
</evidence>
<sequence>MVVGALSLQRVEGRIEFLLSF</sequence>
<dbReference type="Proteomes" id="UP000018144">
    <property type="component" value="Unassembled WGS sequence"/>
</dbReference>
<organism evidence="1 2">
    <name type="scientific">Pyronema omphalodes (strain CBS 100304)</name>
    <name type="common">Pyronema confluens</name>
    <dbReference type="NCBI Taxonomy" id="1076935"/>
    <lineage>
        <taxon>Eukaryota</taxon>
        <taxon>Fungi</taxon>
        <taxon>Dikarya</taxon>
        <taxon>Ascomycota</taxon>
        <taxon>Pezizomycotina</taxon>
        <taxon>Pezizomycetes</taxon>
        <taxon>Pezizales</taxon>
        <taxon>Pyronemataceae</taxon>
        <taxon>Pyronema</taxon>
    </lineage>
</organism>